<dbReference type="SMART" id="SM00101">
    <property type="entry name" value="14_3_3"/>
    <property type="match status" value="1"/>
</dbReference>
<protein>
    <submittedName>
        <fullName evidence="3">14-3-3 protein</fullName>
    </submittedName>
</protein>
<evidence type="ECO:0000313" key="4">
    <source>
        <dbReference type="Proteomes" id="UP000244855"/>
    </source>
</evidence>
<dbReference type="InterPro" id="IPR023410">
    <property type="entry name" value="14-3-3_domain"/>
</dbReference>
<dbReference type="STRING" id="97972.A0A2V1CXK3"/>
<feature type="domain" description="14-3-3" evidence="2">
    <location>
        <begin position="5"/>
        <end position="227"/>
    </location>
</feature>
<dbReference type="PRINTS" id="PR00305">
    <property type="entry name" value="1433ZETA"/>
</dbReference>
<evidence type="ECO:0000259" key="2">
    <source>
        <dbReference type="SMART" id="SM00101"/>
    </source>
</evidence>
<evidence type="ECO:0000313" key="3">
    <source>
        <dbReference type="EMBL" id="PVH90224.1"/>
    </source>
</evidence>
<dbReference type="OrthoDB" id="10260625at2759"/>
<dbReference type="InterPro" id="IPR036815">
    <property type="entry name" value="14-3-3_dom_sf"/>
</dbReference>
<dbReference type="InterPro" id="IPR000308">
    <property type="entry name" value="14-3-3"/>
</dbReference>
<sequence>MTYERESKTFLAQLCRQAERYDEMVIYMTEVANLGEGLSMEESNLLSAAYQKALSKSKGSDKHVDTVRDYLYKIEAELESLCQDILDVLDEFLMPKAESGDLKEFYHRMRGDCHRYLAEFSLGEERKVTASAAYEAYQTATEIAQPELAPTHPIRLGLALNFSVFYYEILNSPDLACHLAKQAFVDATDPLPGGPGCDGTLVMRLLHDNITHWTLFGGTDHTMGAAQPSS</sequence>
<dbReference type="Gene3D" id="1.20.190.20">
    <property type="entry name" value="14-3-3 domain"/>
    <property type="match status" value="1"/>
</dbReference>
<dbReference type="AlphaFoldDB" id="A0A2V1CXK3"/>
<comment type="similarity">
    <text evidence="1">Belongs to the 14-3-3 family.</text>
</comment>
<dbReference type="SUPFAM" id="SSF48445">
    <property type="entry name" value="14-3-3 protein"/>
    <property type="match status" value="1"/>
</dbReference>
<dbReference type="EMBL" id="KZ806537">
    <property type="protein sequence ID" value="PVH90224.1"/>
    <property type="molecule type" value="Genomic_DNA"/>
</dbReference>
<gene>
    <name evidence="3" type="ORF">DM02DRAFT_683434</name>
</gene>
<accession>A0A2V1CXK3</accession>
<dbReference type="PIRSF" id="PIRSF000868">
    <property type="entry name" value="14-3-3"/>
    <property type="match status" value="1"/>
</dbReference>
<reference evidence="3 4" key="1">
    <citation type="journal article" date="2018" name="Sci. Rep.">
        <title>Comparative genomics provides insights into the lifestyle and reveals functional heterogeneity of dark septate endophytic fungi.</title>
        <authorList>
            <person name="Knapp D.G."/>
            <person name="Nemeth J.B."/>
            <person name="Barry K."/>
            <person name="Hainaut M."/>
            <person name="Henrissat B."/>
            <person name="Johnson J."/>
            <person name="Kuo A."/>
            <person name="Lim J.H.P."/>
            <person name="Lipzen A."/>
            <person name="Nolan M."/>
            <person name="Ohm R.A."/>
            <person name="Tamas L."/>
            <person name="Grigoriev I.V."/>
            <person name="Spatafora J.W."/>
            <person name="Nagy L.G."/>
            <person name="Kovacs G.M."/>
        </authorList>
    </citation>
    <scope>NUCLEOTIDE SEQUENCE [LARGE SCALE GENOMIC DNA]</scope>
    <source>
        <strain evidence="3 4">DSE2036</strain>
    </source>
</reference>
<dbReference type="Proteomes" id="UP000244855">
    <property type="component" value="Unassembled WGS sequence"/>
</dbReference>
<proteinExistence type="inferred from homology"/>
<dbReference type="PANTHER" id="PTHR18860">
    <property type="entry name" value="14-3-3 PROTEIN"/>
    <property type="match status" value="1"/>
</dbReference>
<keyword evidence="4" id="KW-1185">Reference proteome</keyword>
<name>A0A2V1CXK3_9PLEO</name>
<evidence type="ECO:0000256" key="1">
    <source>
        <dbReference type="ARBA" id="ARBA00006141"/>
    </source>
</evidence>
<dbReference type="Pfam" id="PF00244">
    <property type="entry name" value="14-3-3"/>
    <property type="match status" value="1"/>
</dbReference>
<organism evidence="3 4">
    <name type="scientific">Periconia macrospinosa</name>
    <dbReference type="NCBI Taxonomy" id="97972"/>
    <lineage>
        <taxon>Eukaryota</taxon>
        <taxon>Fungi</taxon>
        <taxon>Dikarya</taxon>
        <taxon>Ascomycota</taxon>
        <taxon>Pezizomycotina</taxon>
        <taxon>Dothideomycetes</taxon>
        <taxon>Pleosporomycetidae</taxon>
        <taxon>Pleosporales</taxon>
        <taxon>Massarineae</taxon>
        <taxon>Periconiaceae</taxon>
        <taxon>Periconia</taxon>
    </lineage>
</organism>